<dbReference type="GO" id="GO:0016787">
    <property type="term" value="F:hydrolase activity"/>
    <property type="evidence" value="ECO:0007669"/>
    <property type="project" value="UniProtKB-KW"/>
</dbReference>
<dbReference type="GO" id="GO:0009231">
    <property type="term" value="P:riboflavin biosynthetic process"/>
    <property type="evidence" value="ECO:0007669"/>
    <property type="project" value="TreeGrafter"/>
</dbReference>
<reference evidence="4 5" key="1">
    <citation type="submission" date="2019-08" db="EMBL/GenBank/DDBJ databases">
        <authorList>
            <person name="Karlyshev A.V."/>
        </authorList>
    </citation>
    <scope>NUCLEOTIDE SEQUENCE [LARGE SCALE GENOMIC DNA]</scope>
    <source>
        <strain evidence="4 5">Alg18-2.2</strain>
    </source>
</reference>
<keyword evidence="3" id="KW-0460">Magnesium</keyword>
<evidence type="ECO:0000313" key="5">
    <source>
        <dbReference type="Proteomes" id="UP000321248"/>
    </source>
</evidence>
<name>A0A5C8KJZ1_9GAMM</name>
<evidence type="ECO:0000256" key="3">
    <source>
        <dbReference type="ARBA" id="ARBA00022842"/>
    </source>
</evidence>
<dbReference type="InterPro" id="IPR006439">
    <property type="entry name" value="HAD-SF_hydro_IA"/>
</dbReference>
<sequence>MNTLPRAITLDLDDTLWPIWPVIERAERELHAWLAEHCPRTHARFDIEAMRELRERIAHERRDLAHDYTAQRRLTLRMALAECGDDVGLVDAAFEVFIRSRNEVELFPDVPEALERLARRVPVAGLTNGNADLALIGLDHHFHFNLAAREHGEAKPEPGIFLAACQRLQLPPEAVLHVGDHPEFDVFGAHRAGLQTCWLNRKGERWTATDHHPHVEVTTLAELADWLDARHESPEPPRHAHA</sequence>
<dbReference type="InterPro" id="IPR036412">
    <property type="entry name" value="HAD-like_sf"/>
</dbReference>
<dbReference type="SFLD" id="SFLDG01129">
    <property type="entry name" value="C1.5:_HAD__Beta-PGM__Phosphata"/>
    <property type="match status" value="1"/>
</dbReference>
<comment type="caution">
    <text evidence="4">The sequence shown here is derived from an EMBL/GenBank/DDBJ whole genome shotgun (WGS) entry which is preliminary data.</text>
</comment>
<comment type="cofactor">
    <cofactor evidence="1">
        <name>Mg(2+)</name>
        <dbReference type="ChEBI" id="CHEBI:18420"/>
    </cofactor>
</comment>
<accession>A0A5C8KJZ1</accession>
<dbReference type="SFLD" id="SFLDS00003">
    <property type="entry name" value="Haloacid_Dehalogenase"/>
    <property type="match status" value="1"/>
</dbReference>
<dbReference type="Gene3D" id="3.40.50.1000">
    <property type="entry name" value="HAD superfamily/HAD-like"/>
    <property type="match status" value="1"/>
</dbReference>
<dbReference type="OrthoDB" id="367448at2"/>
<dbReference type="NCBIfam" id="TIGR01549">
    <property type="entry name" value="HAD-SF-IA-v1"/>
    <property type="match status" value="1"/>
</dbReference>
<dbReference type="RefSeq" id="WP_147892407.1">
    <property type="nucleotide sequence ID" value="NZ_VRTS01000010.1"/>
</dbReference>
<dbReference type="EMBL" id="VRTS01000010">
    <property type="protein sequence ID" value="TXK59793.1"/>
    <property type="molecule type" value="Genomic_DNA"/>
</dbReference>
<dbReference type="InterPro" id="IPR051400">
    <property type="entry name" value="HAD-like_hydrolase"/>
</dbReference>
<dbReference type="PANTHER" id="PTHR46470">
    <property type="entry name" value="N-ACYLNEURAMINATE-9-PHOSPHATASE"/>
    <property type="match status" value="1"/>
</dbReference>
<evidence type="ECO:0000313" key="4">
    <source>
        <dbReference type="EMBL" id="TXK59793.1"/>
    </source>
</evidence>
<dbReference type="SUPFAM" id="SSF56784">
    <property type="entry name" value="HAD-like"/>
    <property type="match status" value="1"/>
</dbReference>
<evidence type="ECO:0000256" key="2">
    <source>
        <dbReference type="ARBA" id="ARBA00022801"/>
    </source>
</evidence>
<gene>
    <name evidence="4" type="ORF">FU658_12620</name>
</gene>
<dbReference type="Proteomes" id="UP000321248">
    <property type="component" value="Unassembled WGS sequence"/>
</dbReference>
<keyword evidence="5" id="KW-1185">Reference proteome</keyword>
<dbReference type="Pfam" id="PF00702">
    <property type="entry name" value="Hydrolase"/>
    <property type="match status" value="1"/>
</dbReference>
<dbReference type="InterPro" id="IPR023214">
    <property type="entry name" value="HAD_sf"/>
</dbReference>
<dbReference type="PANTHER" id="PTHR46470:SF4">
    <property type="entry name" value="5-AMINO-6-(5-PHOSPHO-D-RIBITYLAMINO)URACIL PHOSPHATASE YIGB"/>
    <property type="match status" value="1"/>
</dbReference>
<proteinExistence type="predicted"/>
<evidence type="ECO:0000256" key="1">
    <source>
        <dbReference type="ARBA" id="ARBA00001946"/>
    </source>
</evidence>
<dbReference type="AlphaFoldDB" id="A0A5C8KJZ1"/>
<dbReference type="NCBIfam" id="TIGR01509">
    <property type="entry name" value="HAD-SF-IA-v3"/>
    <property type="match status" value="1"/>
</dbReference>
<organism evidence="4 5">
    <name type="scientific">Alkalisalibacterium limincola</name>
    <dbReference type="NCBI Taxonomy" id="2699169"/>
    <lineage>
        <taxon>Bacteria</taxon>
        <taxon>Pseudomonadati</taxon>
        <taxon>Pseudomonadota</taxon>
        <taxon>Gammaproteobacteria</taxon>
        <taxon>Lysobacterales</taxon>
        <taxon>Lysobacteraceae</taxon>
        <taxon>Alkalisalibacterium</taxon>
    </lineage>
</organism>
<protein>
    <submittedName>
        <fullName evidence="4">HAD-IA family hydrolase</fullName>
    </submittedName>
</protein>
<dbReference type="Gene3D" id="1.20.120.1600">
    <property type="match status" value="1"/>
</dbReference>
<keyword evidence="2 4" id="KW-0378">Hydrolase</keyword>